<evidence type="ECO:0000256" key="4">
    <source>
        <dbReference type="ARBA" id="ARBA00022927"/>
    </source>
</evidence>
<organism evidence="7 8">
    <name type="scientific">Paramecium primaurelia</name>
    <dbReference type="NCBI Taxonomy" id="5886"/>
    <lineage>
        <taxon>Eukaryota</taxon>
        <taxon>Sar</taxon>
        <taxon>Alveolata</taxon>
        <taxon>Ciliophora</taxon>
        <taxon>Intramacronucleata</taxon>
        <taxon>Oligohymenophorea</taxon>
        <taxon>Peniculida</taxon>
        <taxon>Parameciidae</taxon>
        <taxon>Paramecium</taxon>
    </lineage>
</organism>
<name>A0A8S1LVQ0_PARPR</name>
<dbReference type="CDD" id="cd07394">
    <property type="entry name" value="MPP_Vps29"/>
    <property type="match status" value="1"/>
</dbReference>
<dbReference type="EMBL" id="CAJJDM010000048">
    <property type="protein sequence ID" value="CAD8072110.1"/>
    <property type="molecule type" value="Genomic_DNA"/>
</dbReference>
<evidence type="ECO:0000256" key="2">
    <source>
        <dbReference type="ARBA" id="ARBA00017767"/>
    </source>
</evidence>
<dbReference type="GO" id="GO:0030904">
    <property type="term" value="C:retromer complex"/>
    <property type="evidence" value="ECO:0007669"/>
    <property type="project" value="InterPro"/>
</dbReference>
<evidence type="ECO:0000256" key="3">
    <source>
        <dbReference type="ARBA" id="ARBA00022448"/>
    </source>
</evidence>
<proteinExistence type="inferred from homology"/>
<comment type="similarity">
    <text evidence="1 5">Belongs to the VPS29 family.</text>
</comment>
<dbReference type="NCBIfam" id="TIGR00040">
    <property type="entry name" value="yfcE"/>
    <property type="match status" value="1"/>
</dbReference>
<keyword evidence="4" id="KW-0653">Protein transport</keyword>
<dbReference type="AlphaFoldDB" id="A0A8S1LVQ0"/>
<dbReference type="PANTHER" id="PTHR11124">
    <property type="entry name" value="VACUOLAR SORTING PROTEIN VPS29"/>
    <property type="match status" value="1"/>
</dbReference>
<dbReference type="Pfam" id="PF12850">
    <property type="entry name" value="Metallophos_2"/>
    <property type="match status" value="1"/>
</dbReference>
<evidence type="ECO:0000256" key="5">
    <source>
        <dbReference type="RuleBase" id="RU362040"/>
    </source>
</evidence>
<dbReference type="GO" id="GO:0015031">
    <property type="term" value="P:protein transport"/>
    <property type="evidence" value="ECO:0007669"/>
    <property type="project" value="UniProtKB-KW"/>
</dbReference>
<accession>A0A8S1LVQ0</accession>
<dbReference type="InterPro" id="IPR000979">
    <property type="entry name" value="Phosphodiesterase_MJ0936/Vps29"/>
</dbReference>
<sequence>MSEYYDEEFGELGLVIGDFNIPQRAADLPPQFKDLLVPNKVQYVFCTGNVGNRETQDWLKTLSGNTHFVKGDFDEVKDIPETKVVQIGSWKMVMVHGHQLVPHGDEESQYTFLKEMEGDVLITGHTGVAKVTAVEKKYIINPGSATGGFNGQQTSIPSFLILEFKKEKLQVFIYTLDGEVKIDKQELPLQK</sequence>
<dbReference type="InterPro" id="IPR024654">
    <property type="entry name" value="Calcineurin-like_PHP_lpxH"/>
</dbReference>
<dbReference type="GO" id="GO:0005829">
    <property type="term" value="C:cytosol"/>
    <property type="evidence" value="ECO:0007669"/>
    <property type="project" value="GOC"/>
</dbReference>
<comment type="caution">
    <text evidence="7">The sequence shown here is derived from an EMBL/GenBank/DDBJ whole genome shotgun (WGS) entry which is preliminary data.</text>
</comment>
<dbReference type="GO" id="GO:0042147">
    <property type="term" value="P:retrograde transport, endosome to Golgi"/>
    <property type="evidence" value="ECO:0007669"/>
    <property type="project" value="InterPro"/>
</dbReference>
<keyword evidence="8" id="KW-1185">Reference proteome</keyword>
<dbReference type="OMA" id="VQIGSWK"/>
<gene>
    <name evidence="7" type="ORF">PPRIM_AZ9-3.1.T0480222</name>
</gene>
<evidence type="ECO:0000313" key="7">
    <source>
        <dbReference type="EMBL" id="CAD8072110.1"/>
    </source>
</evidence>
<protein>
    <recommendedName>
        <fullName evidence="2 5">Vacuolar protein sorting-associated protein 29</fullName>
    </recommendedName>
</protein>
<feature type="domain" description="Calcineurin-like phosphoesterase" evidence="6">
    <location>
        <begin position="24"/>
        <end position="166"/>
    </location>
</feature>
<evidence type="ECO:0000313" key="8">
    <source>
        <dbReference type="Proteomes" id="UP000688137"/>
    </source>
</evidence>
<dbReference type="Proteomes" id="UP000688137">
    <property type="component" value="Unassembled WGS sequence"/>
</dbReference>
<evidence type="ECO:0000259" key="6">
    <source>
        <dbReference type="Pfam" id="PF12850"/>
    </source>
</evidence>
<reference evidence="7" key="1">
    <citation type="submission" date="2021-01" db="EMBL/GenBank/DDBJ databases">
        <authorList>
            <consortium name="Genoscope - CEA"/>
            <person name="William W."/>
        </authorList>
    </citation>
    <scope>NUCLEOTIDE SEQUENCE</scope>
</reference>
<dbReference type="InterPro" id="IPR028661">
    <property type="entry name" value="Vps29"/>
</dbReference>
<dbReference type="FunFam" id="3.60.21.10:FF:000247">
    <property type="entry name" value="Vacuolar protein sorting-associated protein 29"/>
    <property type="match status" value="1"/>
</dbReference>
<evidence type="ECO:0000256" key="1">
    <source>
        <dbReference type="ARBA" id="ARBA00005945"/>
    </source>
</evidence>
<keyword evidence="3" id="KW-0813">Transport</keyword>